<dbReference type="GO" id="GO:0045504">
    <property type="term" value="F:dynein heavy chain binding"/>
    <property type="evidence" value="ECO:0007669"/>
    <property type="project" value="InterPro"/>
</dbReference>
<dbReference type="RefSeq" id="XP_010770052.1">
    <property type="nucleotide sequence ID" value="XM_010771750.1"/>
</dbReference>
<dbReference type="GO" id="GO:0045503">
    <property type="term" value="F:dynein light chain binding"/>
    <property type="evidence" value="ECO:0007669"/>
    <property type="project" value="InterPro"/>
</dbReference>
<dbReference type="OrthoDB" id="8964158at2759"/>
<dbReference type="InterPro" id="IPR042505">
    <property type="entry name" value="DYNC2I1"/>
</dbReference>
<dbReference type="CTD" id="55112"/>
<name>A0A6I9N0C7_9TELE</name>
<dbReference type="AlphaFoldDB" id="A0A6I9N0C7"/>
<keyword evidence="1" id="KW-1185">Reference proteome</keyword>
<sequence>MLSAYSTGSEKTPSVDSQRGKFIDFVAAKQREVSKKVSSKQKKRSTELLRLIDLDFSTTASLLDLPPVNEYDMYIRTFGTENTKQAYVQCNEDNVDRDIQTEETEVCEKWTQHPPEHHGACG</sequence>
<dbReference type="GO" id="GO:0042073">
    <property type="term" value="P:intraciliary transport"/>
    <property type="evidence" value="ECO:0007669"/>
    <property type="project" value="InterPro"/>
</dbReference>
<accession>A0A6I9N0C7</accession>
<dbReference type="Proteomes" id="UP000504611">
    <property type="component" value="Unplaced"/>
</dbReference>
<gene>
    <name evidence="2" type="primary">dync2i1</name>
</gene>
<reference evidence="2" key="1">
    <citation type="submission" date="2025-08" db="UniProtKB">
        <authorList>
            <consortium name="RefSeq"/>
        </authorList>
    </citation>
    <scope>IDENTIFICATION</scope>
    <source>
        <tissue evidence="2">Muscle</tissue>
    </source>
</reference>
<feature type="non-terminal residue" evidence="2">
    <location>
        <position position="122"/>
    </location>
</feature>
<dbReference type="KEGG" id="ncc:104946011"/>
<protein>
    <submittedName>
        <fullName evidence="2">WD repeat-containing protein 60</fullName>
    </submittedName>
</protein>
<dbReference type="GO" id="GO:0005929">
    <property type="term" value="C:cilium"/>
    <property type="evidence" value="ECO:0007669"/>
    <property type="project" value="GOC"/>
</dbReference>
<dbReference type="PANTHER" id="PTHR16022">
    <property type="entry name" value="WD REPEAT DOMAIN 60"/>
    <property type="match status" value="1"/>
</dbReference>
<organism evidence="1 2">
    <name type="scientific">Notothenia coriiceps</name>
    <name type="common">black rockcod</name>
    <dbReference type="NCBI Taxonomy" id="8208"/>
    <lineage>
        <taxon>Eukaryota</taxon>
        <taxon>Metazoa</taxon>
        <taxon>Chordata</taxon>
        <taxon>Craniata</taxon>
        <taxon>Vertebrata</taxon>
        <taxon>Euteleostomi</taxon>
        <taxon>Actinopterygii</taxon>
        <taxon>Neopterygii</taxon>
        <taxon>Teleostei</taxon>
        <taxon>Neoteleostei</taxon>
        <taxon>Acanthomorphata</taxon>
        <taxon>Eupercaria</taxon>
        <taxon>Perciformes</taxon>
        <taxon>Notothenioidei</taxon>
        <taxon>Nototheniidae</taxon>
        <taxon>Notothenia</taxon>
    </lineage>
</organism>
<evidence type="ECO:0000313" key="2">
    <source>
        <dbReference type="RefSeq" id="XP_010770052.1"/>
    </source>
</evidence>
<evidence type="ECO:0000313" key="1">
    <source>
        <dbReference type="Proteomes" id="UP000504611"/>
    </source>
</evidence>
<dbReference type="PANTHER" id="PTHR16022:SF0">
    <property type="entry name" value="CYTOPLASMIC DYNEIN 2 INTERMEDIATE CHAIN 1"/>
    <property type="match status" value="1"/>
</dbReference>
<dbReference type="GO" id="GO:0005868">
    <property type="term" value="C:cytoplasmic dynein complex"/>
    <property type="evidence" value="ECO:0007669"/>
    <property type="project" value="InterPro"/>
</dbReference>
<proteinExistence type="predicted"/>